<dbReference type="GO" id="GO:0005524">
    <property type="term" value="F:ATP binding"/>
    <property type="evidence" value="ECO:0007669"/>
    <property type="project" value="UniProtKB-KW"/>
</dbReference>
<keyword evidence="4 9" id="KW-0812">Transmembrane</keyword>
<comment type="subcellular location">
    <subcellularLocation>
        <location evidence="1">Membrane</location>
        <topology evidence="1">Multi-pass membrane protein</topology>
    </subcellularLocation>
</comment>
<evidence type="ECO:0000256" key="4">
    <source>
        <dbReference type="ARBA" id="ARBA00022692"/>
    </source>
</evidence>
<feature type="transmembrane region" description="Helical" evidence="9">
    <location>
        <begin position="598"/>
        <end position="620"/>
    </location>
</feature>
<evidence type="ECO:0000313" key="12">
    <source>
        <dbReference type="Proteomes" id="UP000803884"/>
    </source>
</evidence>
<dbReference type="Pfam" id="PF19055">
    <property type="entry name" value="ABC2_membrane_7"/>
    <property type="match status" value="1"/>
</dbReference>
<evidence type="ECO:0000259" key="10">
    <source>
        <dbReference type="PROSITE" id="PS50893"/>
    </source>
</evidence>
<proteinExistence type="inferred from homology"/>
<dbReference type="PANTHER" id="PTHR48042">
    <property type="entry name" value="ABC TRANSPORTER G FAMILY MEMBER 11"/>
    <property type="match status" value="1"/>
</dbReference>
<evidence type="ECO:0000256" key="5">
    <source>
        <dbReference type="ARBA" id="ARBA00022741"/>
    </source>
</evidence>
<evidence type="ECO:0000313" key="11">
    <source>
        <dbReference type="EMBL" id="KAL1581757.1"/>
    </source>
</evidence>
<keyword evidence="12" id="KW-1185">Reference proteome</keyword>
<evidence type="ECO:0000256" key="1">
    <source>
        <dbReference type="ARBA" id="ARBA00004141"/>
    </source>
</evidence>
<dbReference type="Gene3D" id="3.40.50.300">
    <property type="entry name" value="P-loop containing nucleotide triphosphate hydrolases"/>
    <property type="match status" value="1"/>
</dbReference>
<feature type="transmembrane region" description="Helical" evidence="9">
    <location>
        <begin position="359"/>
        <end position="381"/>
    </location>
</feature>
<evidence type="ECO:0000256" key="8">
    <source>
        <dbReference type="ARBA" id="ARBA00023136"/>
    </source>
</evidence>
<dbReference type="GO" id="GO:0016020">
    <property type="term" value="C:membrane"/>
    <property type="evidence" value="ECO:0007669"/>
    <property type="project" value="UniProtKB-SubCell"/>
</dbReference>
<dbReference type="InterPro" id="IPR043926">
    <property type="entry name" value="ABCG_dom"/>
</dbReference>
<reference evidence="11 12" key="1">
    <citation type="journal article" date="2020" name="Microbiol. Resour. Announc.">
        <title>Draft Genome Sequence of a Cladosporium Species Isolated from the Mesophotic Ascidian Didemnum maculosum.</title>
        <authorList>
            <person name="Gioti A."/>
            <person name="Siaperas R."/>
            <person name="Nikolaivits E."/>
            <person name="Le Goff G."/>
            <person name="Ouazzani J."/>
            <person name="Kotoulas G."/>
            <person name="Topakas E."/>
        </authorList>
    </citation>
    <scope>NUCLEOTIDE SEQUENCE [LARGE SCALE GENOMIC DNA]</scope>
    <source>
        <strain evidence="11 12">TM138-S3</strain>
    </source>
</reference>
<dbReference type="InterPro" id="IPR027417">
    <property type="entry name" value="P-loop_NTPase"/>
</dbReference>
<feature type="domain" description="ABC transporter" evidence="10">
    <location>
        <begin position="26"/>
        <end position="268"/>
    </location>
</feature>
<dbReference type="InterPro" id="IPR003439">
    <property type="entry name" value="ABC_transporter-like_ATP-bd"/>
</dbReference>
<comment type="caution">
    <text evidence="11">The sequence shown here is derived from an EMBL/GenBank/DDBJ whole genome shotgun (WGS) entry which is preliminary data.</text>
</comment>
<protein>
    <recommendedName>
        <fullName evidence="10">ABC transporter domain-containing protein</fullName>
    </recommendedName>
</protein>
<sequence>MDQDEEGGTDAHFQNKSIRSFLWTGLTVKVEDRRTKQQKAILSNVDGMVTEGELMAVMGPSGSGKSTLLQVLSQRRRFPTVSADGLLYLNGVAADATEFRRMSAYVEQEDALIGSLTVRETLNFAARLSTPAASKAERLRRVAALLAAFGLSDVADDLIGTTIKKGVSGGQKRRVSVAAQLVTGPRILFLDEPTSGLDSAAAFEVISFLRLVAERYRLIVIASIHQPATSTFMMCNKLLLLCQGHIAYSGPPDAIARHFRASDLSIPDMMNPAEFALDFVNTDFARSRDEAERQVGQVTSSWYISEQKRITDGEMSDELARSSMGVEVDVDPAPISTPSMLSVVATLAHRSFVKSYRDVVVYGIRVVMYLGLALLMGTVWLRLDPNQSNIPAFVSAIFFGGAFMSFMAVAYIPAFLEDYATFREERANGLYGPCPFLLANFLVGVPYLFCITLVFSLAEYWLSNFRPAAGGFFTWVMWLFLDLIAAESLVVLVTSAFPIFVVALAGTAFVNGLWMCVGGSLRPVDGLNPFWRYAFHYIDYQSYVFQGMMHNEFDRRTYSCQLLPGDQCQCSYDTVLKDQCMIRGDAIPASYGLGHEPAAHAVPVMIAIIAAYRILAWLVLDRRRA</sequence>
<dbReference type="Pfam" id="PF00005">
    <property type="entry name" value="ABC_tran"/>
    <property type="match status" value="1"/>
</dbReference>
<dbReference type="PROSITE" id="PS50893">
    <property type="entry name" value="ABC_TRANSPORTER_2"/>
    <property type="match status" value="1"/>
</dbReference>
<keyword evidence="8 9" id="KW-0472">Membrane</keyword>
<dbReference type="InterPro" id="IPR013525">
    <property type="entry name" value="ABC2_TM"/>
</dbReference>
<feature type="transmembrane region" description="Helical" evidence="9">
    <location>
        <begin position="393"/>
        <end position="416"/>
    </location>
</feature>
<organism evidence="11 12">
    <name type="scientific">Cladosporium halotolerans</name>
    <dbReference type="NCBI Taxonomy" id="1052096"/>
    <lineage>
        <taxon>Eukaryota</taxon>
        <taxon>Fungi</taxon>
        <taxon>Dikarya</taxon>
        <taxon>Ascomycota</taxon>
        <taxon>Pezizomycotina</taxon>
        <taxon>Dothideomycetes</taxon>
        <taxon>Dothideomycetidae</taxon>
        <taxon>Cladosporiales</taxon>
        <taxon>Cladosporiaceae</taxon>
        <taxon>Cladosporium</taxon>
    </lineage>
</organism>
<keyword evidence="5" id="KW-0547">Nucleotide-binding</keyword>
<gene>
    <name evidence="11" type="ORF">WHR41_09512</name>
</gene>
<dbReference type="GO" id="GO:0016887">
    <property type="term" value="F:ATP hydrolysis activity"/>
    <property type="evidence" value="ECO:0007669"/>
    <property type="project" value="InterPro"/>
</dbReference>
<dbReference type="CDD" id="cd03213">
    <property type="entry name" value="ABCG_EPDR"/>
    <property type="match status" value="1"/>
</dbReference>
<dbReference type="RefSeq" id="XP_069224866.1">
    <property type="nucleotide sequence ID" value="XM_069378115.1"/>
</dbReference>
<dbReference type="Pfam" id="PF01061">
    <property type="entry name" value="ABC2_membrane"/>
    <property type="match status" value="1"/>
</dbReference>
<dbReference type="GeneID" id="96010953"/>
<feature type="transmembrane region" description="Helical" evidence="9">
    <location>
        <begin position="499"/>
        <end position="521"/>
    </location>
</feature>
<dbReference type="AlphaFoldDB" id="A0AB34K9F5"/>
<dbReference type="PANTHER" id="PTHR48042:SF11">
    <property type="entry name" value="ABC TRANSPORTER G FAMILY MEMBER 11"/>
    <property type="match status" value="1"/>
</dbReference>
<evidence type="ECO:0000256" key="9">
    <source>
        <dbReference type="SAM" id="Phobius"/>
    </source>
</evidence>
<comment type="similarity">
    <text evidence="2">Belongs to the ABC transporter superfamily. ABCG family. Eye pigment precursor importer (TC 3.A.1.204) subfamily.</text>
</comment>
<dbReference type="Proteomes" id="UP000803884">
    <property type="component" value="Unassembled WGS sequence"/>
</dbReference>
<dbReference type="InterPro" id="IPR052215">
    <property type="entry name" value="Plant_ABCG"/>
</dbReference>
<feature type="transmembrane region" description="Helical" evidence="9">
    <location>
        <begin position="437"/>
        <end position="462"/>
    </location>
</feature>
<evidence type="ECO:0000256" key="7">
    <source>
        <dbReference type="ARBA" id="ARBA00022989"/>
    </source>
</evidence>
<dbReference type="InterPro" id="IPR017871">
    <property type="entry name" value="ABC_transporter-like_CS"/>
</dbReference>
<dbReference type="PROSITE" id="PS00211">
    <property type="entry name" value="ABC_TRANSPORTER_1"/>
    <property type="match status" value="1"/>
</dbReference>
<dbReference type="InterPro" id="IPR003593">
    <property type="entry name" value="AAA+_ATPase"/>
</dbReference>
<evidence type="ECO:0000256" key="2">
    <source>
        <dbReference type="ARBA" id="ARBA00005814"/>
    </source>
</evidence>
<dbReference type="SMART" id="SM00382">
    <property type="entry name" value="AAA"/>
    <property type="match status" value="1"/>
</dbReference>
<evidence type="ECO:0000256" key="6">
    <source>
        <dbReference type="ARBA" id="ARBA00022840"/>
    </source>
</evidence>
<evidence type="ECO:0000256" key="3">
    <source>
        <dbReference type="ARBA" id="ARBA00022448"/>
    </source>
</evidence>
<keyword evidence="6" id="KW-0067">ATP-binding</keyword>
<keyword evidence="3" id="KW-0813">Transport</keyword>
<dbReference type="EMBL" id="JAAQHG020000186">
    <property type="protein sequence ID" value="KAL1581757.1"/>
    <property type="molecule type" value="Genomic_DNA"/>
</dbReference>
<name>A0AB34K9F5_9PEZI</name>
<feature type="transmembrane region" description="Helical" evidence="9">
    <location>
        <begin position="468"/>
        <end position="492"/>
    </location>
</feature>
<accession>A0AB34K9F5</accession>
<keyword evidence="7 9" id="KW-1133">Transmembrane helix</keyword>
<dbReference type="SUPFAM" id="SSF52540">
    <property type="entry name" value="P-loop containing nucleoside triphosphate hydrolases"/>
    <property type="match status" value="1"/>
</dbReference>
<dbReference type="GO" id="GO:0140359">
    <property type="term" value="F:ABC-type transporter activity"/>
    <property type="evidence" value="ECO:0007669"/>
    <property type="project" value="InterPro"/>
</dbReference>